<evidence type="ECO:0000313" key="13">
    <source>
        <dbReference type="Proteomes" id="UP000195570"/>
    </source>
</evidence>
<feature type="region of interest" description="Disordered" evidence="9">
    <location>
        <begin position="479"/>
        <end position="524"/>
    </location>
</feature>
<evidence type="ECO:0000256" key="7">
    <source>
        <dbReference type="ARBA" id="ARBA00023180"/>
    </source>
</evidence>
<dbReference type="EMBL" id="CZPT02001039">
    <property type="protein sequence ID" value="SCU68680.1"/>
    <property type="molecule type" value="Genomic_DNA"/>
</dbReference>
<evidence type="ECO:0000313" key="12">
    <source>
        <dbReference type="EMBL" id="SCU68680.1"/>
    </source>
</evidence>
<evidence type="ECO:0000256" key="9">
    <source>
        <dbReference type="SAM" id="MobiDB-lite"/>
    </source>
</evidence>
<evidence type="ECO:0000256" key="4">
    <source>
        <dbReference type="ARBA" id="ARBA00022622"/>
    </source>
</evidence>
<keyword evidence="5 10" id="KW-0732">Signal</keyword>
<gene>
    <name evidence="12" type="ORF">TEOVI_000814800</name>
</gene>
<comment type="caution">
    <text evidence="12">The sequence shown here is derived from an EMBL/GenBank/DDBJ whole genome shotgun (WGS) entry which is preliminary data.</text>
</comment>
<comment type="function">
    <text evidence="1">VSG forms a coat on the surface of the parasite. The trypanosome evades the immune response of the host by expressing a series of antigenically distinct VSGs from an estimated 1000 VSG genes.</text>
</comment>
<keyword evidence="3" id="KW-1003">Cell membrane</keyword>
<dbReference type="RefSeq" id="XP_067079795.1">
    <property type="nucleotide sequence ID" value="XM_067223694.1"/>
</dbReference>
<reference evidence="12" key="1">
    <citation type="submission" date="2016-09" db="EMBL/GenBank/DDBJ databases">
        <authorList>
            <person name="Hebert L."/>
            <person name="Moumen B."/>
        </authorList>
    </citation>
    <scope>NUCLEOTIDE SEQUENCE [LARGE SCALE GENOMIC DNA]</scope>
    <source>
        <strain evidence="12">OVI</strain>
    </source>
</reference>
<feature type="compositionally biased region" description="Basic and acidic residues" evidence="9">
    <location>
        <begin position="479"/>
        <end position="488"/>
    </location>
</feature>
<comment type="subcellular location">
    <subcellularLocation>
        <location evidence="2">Cell membrane</location>
        <topology evidence="2">Lipid-anchor</topology>
        <topology evidence="2">GPI-anchor</topology>
    </subcellularLocation>
</comment>
<dbReference type="Proteomes" id="UP000195570">
    <property type="component" value="Unassembled WGS sequence"/>
</dbReference>
<sequence length="524" mass="56987">MFLILTIAALFSTLGGETASENAREFTDMCTMYKLLTRPMPLQQIEEGTAGDQKKSTKSKVDGIVLIIRKLNLTVAEEQIDNVLKDATKYKTMVEVSADNTVKGYFDKTTEAQLTQMRTDYKDINSSGEQRTEFSRLYNTPLPEARRQNLRKIFKALTSQAIELQTEVDHKHRRLQAAITDARRHFYKAVYGEDAATALTTMPPLDAKLAEPAESVFPWDDNSNRNSVCKEAGEAKNKAGKALATDMLCLCLKQQSNGHEQCTGTDLDGSTDYTQSNGMRAKAATTWKATEAACKHEPTTASLKALAAAIQAAVTEFYSRLGTNWVAQAAVSGATGTPPKRAGFYGAFSVSGSAPTCQADNAQPLNTAGKGMCIDYSSLLKPDKQIPWIKEIKLGLNKLAEASDIFHQSVSIVSEAKSIEHQMETLLLMGNLLTPAAGPVSTAATNKQPPLDEQNKCKNPPNKTKQGCAAVGCDFDTDKNEFKPKEGAKPTAIGTGEGETLNAERKSAFKRKTNANAKPKMSLF</sequence>
<accession>A0A1G4I9W0</accession>
<proteinExistence type="predicted"/>
<evidence type="ECO:0000256" key="2">
    <source>
        <dbReference type="ARBA" id="ARBA00004609"/>
    </source>
</evidence>
<keyword evidence="13" id="KW-1185">Reference proteome</keyword>
<dbReference type="InterPro" id="IPR025932">
    <property type="entry name" value="Trypano_VSG_B_N_dom"/>
</dbReference>
<keyword evidence="4" id="KW-0336">GPI-anchor</keyword>
<protein>
    <submittedName>
        <fullName evidence="12">Trypanosomal VSG domain containing protein, putative</fullName>
    </submittedName>
</protein>
<keyword evidence="7" id="KW-0325">Glycoprotein</keyword>
<keyword evidence="6" id="KW-0472">Membrane</keyword>
<organism evidence="12 13">
    <name type="scientific">Trypanosoma equiperdum</name>
    <dbReference type="NCBI Taxonomy" id="5694"/>
    <lineage>
        <taxon>Eukaryota</taxon>
        <taxon>Discoba</taxon>
        <taxon>Euglenozoa</taxon>
        <taxon>Kinetoplastea</taxon>
        <taxon>Metakinetoplastina</taxon>
        <taxon>Trypanosomatida</taxon>
        <taxon>Trypanosomatidae</taxon>
        <taxon>Trypanosoma</taxon>
    </lineage>
</organism>
<feature type="domain" description="Trypanosome variant surface glycoprotein B-type N-terminal" evidence="11">
    <location>
        <begin position="8"/>
        <end position="404"/>
    </location>
</feature>
<feature type="chain" id="PRO_5009235307" evidence="10">
    <location>
        <begin position="20"/>
        <end position="524"/>
    </location>
</feature>
<evidence type="ECO:0000256" key="5">
    <source>
        <dbReference type="ARBA" id="ARBA00022729"/>
    </source>
</evidence>
<dbReference type="GO" id="GO:0098552">
    <property type="term" value="C:side of membrane"/>
    <property type="evidence" value="ECO:0007669"/>
    <property type="project" value="UniProtKB-KW"/>
</dbReference>
<dbReference type="Pfam" id="PF13206">
    <property type="entry name" value="VSG_B"/>
    <property type="match status" value="1"/>
</dbReference>
<dbReference type="AlphaFoldDB" id="A0A1G4I9W0"/>
<evidence type="ECO:0000256" key="6">
    <source>
        <dbReference type="ARBA" id="ARBA00023136"/>
    </source>
</evidence>
<evidence type="ECO:0000256" key="8">
    <source>
        <dbReference type="ARBA" id="ARBA00023288"/>
    </source>
</evidence>
<evidence type="ECO:0000256" key="3">
    <source>
        <dbReference type="ARBA" id="ARBA00022475"/>
    </source>
</evidence>
<dbReference type="GeneID" id="92382082"/>
<dbReference type="GO" id="GO:0005886">
    <property type="term" value="C:plasma membrane"/>
    <property type="evidence" value="ECO:0007669"/>
    <property type="project" value="UniProtKB-SubCell"/>
</dbReference>
<keyword evidence="8" id="KW-0449">Lipoprotein</keyword>
<evidence type="ECO:0000256" key="1">
    <source>
        <dbReference type="ARBA" id="ARBA00002523"/>
    </source>
</evidence>
<name>A0A1G4I9W0_TRYEQ</name>
<feature type="signal peptide" evidence="10">
    <location>
        <begin position="1"/>
        <end position="19"/>
    </location>
</feature>
<evidence type="ECO:0000256" key="10">
    <source>
        <dbReference type="SAM" id="SignalP"/>
    </source>
</evidence>
<feature type="region of interest" description="Disordered" evidence="9">
    <location>
        <begin position="439"/>
        <end position="466"/>
    </location>
</feature>
<evidence type="ECO:0000259" key="11">
    <source>
        <dbReference type="Pfam" id="PF13206"/>
    </source>
</evidence>
<dbReference type="VEuPathDB" id="TriTrypDB:TEOVI_000814800"/>